<organism evidence="2 3">
    <name type="scientific">Enterococcus florum</name>
    <dbReference type="NCBI Taxonomy" id="2480627"/>
    <lineage>
        <taxon>Bacteria</taxon>
        <taxon>Bacillati</taxon>
        <taxon>Bacillota</taxon>
        <taxon>Bacilli</taxon>
        <taxon>Lactobacillales</taxon>
        <taxon>Enterococcaceae</taxon>
        <taxon>Enterococcus</taxon>
    </lineage>
</organism>
<gene>
    <name evidence="2" type="ORF">NRIC_01350</name>
</gene>
<dbReference type="RefSeq" id="WP_146620762.1">
    <property type="nucleotide sequence ID" value="NZ_BJCC01000001.1"/>
</dbReference>
<protein>
    <submittedName>
        <fullName evidence="2">Uncharacterized protein</fullName>
    </submittedName>
</protein>
<dbReference type="Proteomes" id="UP000290567">
    <property type="component" value="Unassembled WGS sequence"/>
</dbReference>
<dbReference type="EMBL" id="BJCC01000001">
    <property type="protein sequence ID" value="GCF92244.1"/>
    <property type="molecule type" value="Genomic_DNA"/>
</dbReference>
<accession>A0A4P5P7Q0</accession>
<keyword evidence="1" id="KW-0812">Transmembrane</keyword>
<proteinExistence type="predicted"/>
<keyword evidence="3" id="KW-1185">Reference proteome</keyword>
<sequence length="154" mass="18034">MEKLTSADQVYRDRLIRKNRWYGLVVLVLLFSMLFLRFGIQLFELSIQEHGKDFLSGLFSAIILTFVIFIFRNTRIMNNPKMLRKARIESTDERTQNIVLRAQSIATYFLTASLVVASVIGSFFDPLLLKVSSGLLYLFGLIYMVSYFYYRKKM</sequence>
<evidence type="ECO:0000313" key="2">
    <source>
        <dbReference type="EMBL" id="GCF92244.1"/>
    </source>
</evidence>
<feature type="transmembrane region" description="Helical" evidence="1">
    <location>
        <begin position="105"/>
        <end position="124"/>
    </location>
</feature>
<feature type="transmembrane region" description="Helical" evidence="1">
    <location>
        <begin position="54"/>
        <end position="71"/>
    </location>
</feature>
<keyword evidence="1" id="KW-1133">Transmembrane helix</keyword>
<reference evidence="3" key="1">
    <citation type="submission" date="2019-02" db="EMBL/GenBank/DDBJ databases">
        <title>Draft genome sequence of Enterococcus sp. Gos25-1.</title>
        <authorList>
            <person name="Tanaka N."/>
            <person name="Shiwa Y."/>
            <person name="Fujita N."/>
        </authorList>
    </citation>
    <scope>NUCLEOTIDE SEQUENCE [LARGE SCALE GENOMIC DNA]</scope>
    <source>
        <strain evidence="3">Gos25-1</strain>
    </source>
</reference>
<feature type="transmembrane region" description="Helical" evidence="1">
    <location>
        <begin position="130"/>
        <end position="150"/>
    </location>
</feature>
<evidence type="ECO:0000256" key="1">
    <source>
        <dbReference type="SAM" id="Phobius"/>
    </source>
</evidence>
<keyword evidence="1" id="KW-0472">Membrane</keyword>
<evidence type="ECO:0000313" key="3">
    <source>
        <dbReference type="Proteomes" id="UP000290567"/>
    </source>
</evidence>
<comment type="caution">
    <text evidence="2">The sequence shown here is derived from an EMBL/GenBank/DDBJ whole genome shotgun (WGS) entry which is preliminary data.</text>
</comment>
<dbReference type="AlphaFoldDB" id="A0A4P5P7Q0"/>
<feature type="transmembrane region" description="Helical" evidence="1">
    <location>
        <begin position="21"/>
        <end position="42"/>
    </location>
</feature>
<dbReference type="OrthoDB" id="2182833at2"/>
<name>A0A4P5P7Q0_9ENTE</name>